<dbReference type="InterPro" id="IPR032722">
    <property type="entry name" value="Deaminase_XOO_2897"/>
</dbReference>
<evidence type="ECO:0008006" key="3">
    <source>
        <dbReference type="Google" id="ProtNLM"/>
    </source>
</evidence>
<dbReference type="Pfam" id="PF14440">
    <property type="entry name" value="XOO_2897-deam"/>
    <property type="match status" value="1"/>
</dbReference>
<reference evidence="1 2" key="1">
    <citation type="submission" date="2019-08" db="EMBL/GenBank/DDBJ databases">
        <title>Genome sequencing of Paenibacillus faecis DSM 23593(T).</title>
        <authorList>
            <person name="Kook J.-K."/>
            <person name="Park S.-N."/>
            <person name="Lim Y.K."/>
        </authorList>
    </citation>
    <scope>NUCLEOTIDE SEQUENCE [LARGE SCALE GENOMIC DNA]</scope>
    <source>
        <strain evidence="1 2">DSM 23593</strain>
    </source>
</reference>
<accession>A0A5D0CL65</accession>
<keyword evidence="2" id="KW-1185">Reference proteome</keyword>
<comment type="caution">
    <text evidence="1">The sequence shown here is derived from an EMBL/GenBank/DDBJ whole genome shotgun (WGS) entry which is preliminary data.</text>
</comment>
<name>A0A5D0CL65_9BACL</name>
<protein>
    <recommendedName>
        <fullName evidence="3">Gp5/Type VI secretion system Vgr protein OB-fold domain-containing protein</fullName>
    </recommendedName>
</protein>
<evidence type="ECO:0000313" key="2">
    <source>
        <dbReference type="Proteomes" id="UP000325218"/>
    </source>
</evidence>
<evidence type="ECO:0000313" key="1">
    <source>
        <dbReference type="EMBL" id="TYA10749.1"/>
    </source>
</evidence>
<dbReference type="RefSeq" id="WP_148456705.1">
    <property type="nucleotide sequence ID" value="NZ_VSDO01000005.1"/>
</dbReference>
<dbReference type="EMBL" id="VSDO01000005">
    <property type="protein sequence ID" value="TYA10749.1"/>
    <property type="molecule type" value="Genomic_DNA"/>
</dbReference>
<organism evidence="1 2">
    <name type="scientific">Paenibacillus faecis</name>
    <dbReference type="NCBI Taxonomy" id="862114"/>
    <lineage>
        <taxon>Bacteria</taxon>
        <taxon>Bacillati</taxon>
        <taxon>Bacillota</taxon>
        <taxon>Bacilli</taxon>
        <taxon>Bacillales</taxon>
        <taxon>Paenibacillaceae</taxon>
        <taxon>Paenibacillus</taxon>
    </lineage>
</organism>
<sequence>MGTGQAYAGYGQVRLISPYEIHTLTDLRIEQNLNEHGQLLVRGIIPDNKQDTYIQLPVSHQTIAVQEVDDQGEPGRVLFQGLVQEVSISAIQGVYYLELSAVTYSMLMDLEPRSRSFSGEEGTYRDIVDTVLAAYDGADKLDNILNNQRPAGMVLQYKETDWAFIRRIASQFGAAVFPEVTAASPKLFLGIPEGRYWELALQPYVLHRDLAREEEIRKQTIHQEGEIDEQIYTVETEQLYKLGDKIQFLEKEFTVVGFTGQFKAGRLVYEYQFTPSEKNLQKPLYNSPLIGSSLDGTVVEVKGSEIQVHLTLDGEREVRHWLAYETPYAAEGHGGGWYSMPESGDAVRVYFPSVREESAIVTSSFRRAPLPNRASDPATKVWATPFGKEMRFQRSDITVSARQERVFLKIDDKSGLTFQSEHDLILKSHADILASVSSLRVNAGEGIYVHCKSSSMILDGETDIKAGSLQVEGLKKSPVYIEDLPPVPEVPFVDEVASEAGNTDKASGPVGILGMAQLGLQVAGMFPRVGAAATGARAGLGVAQISSIAMSVASSLPFVGGAIRAANLGRSLAASHNPFQEQIDAMQRLGFELAGAGLMGKMFMAARGVKSDMTAEEFVERLKREMNVSVSLRGDEEIPEWWFEPAKKDPIDKLVDKLIYWVTGEEPEEKTQLEQVLSAQFATMSLEQQIFATEMSNDFYAIGRGTASVDRVEEVFTPGFTPNKPKNNRNPKSPMFGKDWYEDFKIKYGKNNVEWVTNEEGKYKSVNPKNPIFGNEWYDYFRGKYGDKNVIWENDKNKPNNRFLNSPPLIQVQYGESDLSALAKNYRIENKAFDLRNLVVAEVEIDGVRTLKIVESTSRPVIKKDGTIEFKKVHSEKVLVEEKKAAELNGKTYKVYRVYTEREPCILGGHNCKELLAEEFPDAEVTYSVEYGDKASRDRGNAELAKEIEKIKE</sequence>
<dbReference type="Proteomes" id="UP000325218">
    <property type="component" value="Unassembled WGS sequence"/>
</dbReference>
<dbReference type="Pfam" id="PF05954">
    <property type="entry name" value="Phage_GPD"/>
    <property type="match status" value="1"/>
</dbReference>
<proteinExistence type="predicted"/>
<dbReference type="OrthoDB" id="95423at2"/>
<dbReference type="Gene3D" id="2.30.110.50">
    <property type="match status" value="1"/>
</dbReference>
<dbReference type="Gene3D" id="3.55.50.10">
    <property type="entry name" value="Baseplate protein-like domains"/>
    <property type="match status" value="1"/>
</dbReference>
<gene>
    <name evidence="1" type="ORF">FRY98_23490</name>
</gene>
<dbReference type="AlphaFoldDB" id="A0A5D0CL65"/>
<dbReference type="SUPFAM" id="SSF69279">
    <property type="entry name" value="Phage tail proteins"/>
    <property type="match status" value="1"/>
</dbReference>